<evidence type="ECO:0000313" key="1">
    <source>
        <dbReference type="EMBL" id="CDW85554.1"/>
    </source>
</evidence>
<evidence type="ECO:0000313" key="2">
    <source>
        <dbReference type="Proteomes" id="UP000039865"/>
    </source>
</evidence>
<dbReference type="AlphaFoldDB" id="A0A078ATJ2"/>
<name>A0A078ATJ2_STYLE</name>
<proteinExistence type="predicted"/>
<keyword evidence="2" id="KW-1185">Reference proteome</keyword>
<reference evidence="1 2" key="1">
    <citation type="submission" date="2014-06" db="EMBL/GenBank/DDBJ databases">
        <authorList>
            <person name="Swart Estienne"/>
        </authorList>
    </citation>
    <scope>NUCLEOTIDE SEQUENCE [LARGE SCALE GENOMIC DNA]</scope>
    <source>
        <strain evidence="1 2">130c</strain>
    </source>
</reference>
<accession>A0A078ATJ2</accession>
<dbReference type="InParanoid" id="A0A078ATJ2"/>
<dbReference type="Proteomes" id="UP000039865">
    <property type="component" value="Unassembled WGS sequence"/>
</dbReference>
<protein>
    <submittedName>
        <fullName evidence="1">Uncharacterized protein</fullName>
    </submittedName>
</protein>
<dbReference type="EMBL" id="CCKQ01013844">
    <property type="protein sequence ID" value="CDW85554.1"/>
    <property type="molecule type" value="Genomic_DNA"/>
</dbReference>
<sequence length="407" mass="48369">MQDEDQYLYSMNDYQASTEDMNTPQQNTLTIFKKKLQDQNNEQRQSTAPSSLKSFDYLVEFFDYSAFLTIEINQNIELEQIQQFCKLLSYDMRNNQLCLIIKSYNPNFTKAIQEYQSEKWQNGLIFRSVEFFKGLNLSQCPIEQVLPFLQYSKEVKINSSKIKLKPLDQVVYEQSICERLVIDSCIVEEFKINYTQRFTQPFFKGLTDLIIKDTNFTKFSFFKCIDASSLLNLEFYDNGGQPPINILMRIKQICYGCTQLRKLKLYFECCQQEDNEKTQQSVNKRYDDQFFKLLTWIVNRIKNLPQFEIKLGGLTDIPLSKVVRLGLFIRNKSIDLYVNSMIIDTKINGFISFNETLVQKDYPIDSKELISNQVQQQQLKYVEFRNERWGQIVRLFAYEFTYQNIYF</sequence>
<gene>
    <name evidence="1" type="primary">Contig7672.g8180</name>
    <name evidence="1" type="ORF">STYLEM_14634</name>
</gene>
<organism evidence="1 2">
    <name type="scientific">Stylonychia lemnae</name>
    <name type="common">Ciliate</name>
    <dbReference type="NCBI Taxonomy" id="5949"/>
    <lineage>
        <taxon>Eukaryota</taxon>
        <taxon>Sar</taxon>
        <taxon>Alveolata</taxon>
        <taxon>Ciliophora</taxon>
        <taxon>Intramacronucleata</taxon>
        <taxon>Spirotrichea</taxon>
        <taxon>Stichotrichia</taxon>
        <taxon>Sporadotrichida</taxon>
        <taxon>Oxytrichidae</taxon>
        <taxon>Stylonychinae</taxon>
        <taxon>Stylonychia</taxon>
    </lineage>
</organism>